<evidence type="ECO:0000256" key="1">
    <source>
        <dbReference type="SAM" id="MobiDB-lite"/>
    </source>
</evidence>
<evidence type="ECO:0000313" key="3">
    <source>
        <dbReference type="Proteomes" id="UP000826661"/>
    </source>
</evidence>
<gene>
    <name evidence="2" type="ORF">H0G86_011475</name>
</gene>
<organism evidence="2 3">
    <name type="scientific">Trichoderma simmonsii</name>
    <dbReference type="NCBI Taxonomy" id="1491479"/>
    <lineage>
        <taxon>Eukaryota</taxon>
        <taxon>Fungi</taxon>
        <taxon>Dikarya</taxon>
        <taxon>Ascomycota</taxon>
        <taxon>Pezizomycotina</taxon>
        <taxon>Sordariomycetes</taxon>
        <taxon>Hypocreomycetidae</taxon>
        <taxon>Hypocreales</taxon>
        <taxon>Hypocreaceae</taxon>
        <taxon>Trichoderma</taxon>
    </lineage>
</organism>
<accession>A0A8G0LLL6</accession>
<dbReference type="Proteomes" id="UP000826661">
    <property type="component" value="Chromosome VI"/>
</dbReference>
<feature type="compositionally biased region" description="Polar residues" evidence="1">
    <location>
        <begin position="55"/>
        <end position="69"/>
    </location>
</feature>
<feature type="region of interest" description="Disordered" evidence="1">
    <location>
        <begin position="1"/>
        <end position="77"/>
    </location>
</feature>
<dbReference type="EMBL" id="CP075869">
    <property type="protein sequence ID" value="QYT04573.1"/>
    <property type="molecule type" value="Genomic_DNA"/>
</dbReference>
<feature type="compositionally biased region" description="Basic and acidic residues" evidence="1">
    <location>
        <begin position="19"/>
        <end position="28"/>
    </location>
</feature>
<dbReference type="AlphaFoldDB" id="A0A8G0LLL6"/>
<protein>
    <submittedName>
        <fullName evidence="2">C2H2-type domain-containing protein</fullName>
    </submittedName>
</protein>
<proteinExistence type="predicted"/>
<keyword evidence="3" id="KW-1185">Reference proteome</keyword>
<name>A0A8G0LLL6_9HYPO</name>
<sequence length="130" mass="14820">MMRQQQEQKAAMQALDGMEEPRSKKEGDIQGNKDVSQVRDVSSPAVGSSAPVIGSTLNRPQNDISSPETGQEKAEDNLDTFATYHGEKEILEDENKMQEREKRWEEWEDIVKLWGNNEPPFPPQTIRGRH</sequence>
<feature type="compositionally biased region" description="Low complexity" evidence="1">
    <location>
        <begin position="41"/>
        <end position="52"/>
    </location>
</feature>
<reference evidence="2 3" key="1">
    <citation type="journal article" date="2021" name="BMC Genomics">
        <title>Telomere-to-telomere genome assembly of asparaginase-producing Trichoderma simmonsii.</title>
        <authorList>
            <person name="Chung D."/>
            <person name="Kwon Y.M."/>
            <person name="Yang Y."/>
        </authorList>
    </citation>
    <scope>NUCLEOTIDE SEQUENCE [LARGE SCALE GENOMIC DNA]</scope>
    <source>
        <strain evidence="2 3">GH-Sj1</strain>
    </source>
</reference>
<evidence type="ECO:0000313" key="2">
    <source>
        <dbReference type="EMBL" id="QYT04573.1"/>
    </source>
</evidence>